<feature type="compositionally biased region" description="Basic residues" evidence="1">
    <location>
        <begin position="32"/>
        <end position="47"/>
    </location>
</feature>
<reference evidence="2" key="1">
    <citation type="journal article" date="2019" name="Sci. Rep.">
        <title>Draft genome of Tanacetum cinerariifolium, the natural source of mosquito coil.</title>
        <authorList>
            <person name="Yamashiro T."/>
            <person name="Shiraishi A."/>
            <person name="Satake H."/>
            <person name="Nakayama K."/>
        </authorList>
    </citation>
    <scope>NUCLEOTIDE SEQUENCE</scope>
</reference>
<accession>A0A699X6J8</accession>
<comment type="caution">
    <text evidence="2">The sequence shown here is derived from an EMBL/GenBank/DDBJ whole genome shotgun (WGS) entry which is preliminary data.</text>
</comment>
<dbReference type="AlphaFoldDB" id="A0A699X6J8"/>
<name>A0A699X6J8_TANCI</name>
<dbReference type="EMBL" id="BKCJ011814539">
    <property type="protein sequence ID" value="GFD55149.1"/>
    <property type="molecule type" value="Genomic_DNA"/>
</dbReference>
<evidence type="ECO:0000256" key="1">
    <source>
        <dbReference type="SAM" id="MobiDB-lite"/>
    </source>
</evidence>
<feature type="non-terminal residue" evidence="2">
    <location>
        <position position="1"/>
    </location>
</feature>
<gene>
    <name evidence="2" type="ORF">Tci_927118</name>
</gene>
<feature type="region of interest" description="Disordered" evidence="1">
    <location>
        <begin position="1"/>
        <end position="59"/>
    </location>
</feature>
<proteinExistence type="predicted"/>
<evidence type="ECO:0000313" key="2">
    <source>
        <dbReference type="EMBL" id="GFD55149.1"/>
    </source>
</evidence>
<sequence>RADPDPRLSKRQSRHQPFPGGGRHVVPDPRTARCRAVARGRQHRGRSRPASLHSGAVPR</sequence>
<protein>
    <submittedName>
        <fullName evidence="2">Uncharacterized protein</fullName>
    </submittedName>
</protein>
<organism evidence="2">
    <name type="scientific">Tanacetum cinerariifolium</name>
    <name type="common">Dalmatian daisy</name>
    <name type="synonym">Chrysanthemum cinerariifolium</name>
    <dbReference type="NCBI Taxonomy" id="118510"/>
    <lineage>
        <taxon>Eukaryota</taxon>
        <taxon>Viridiplantae</taxon>
        <taxon>Streptophyta</taxon>
        <taxon>Embryophyta</taxon>
        <taxon>Tracheophyta</taxon>
        <taxon>Spermatophyta</taxon>
        <taxon>Magnoliopsida</taxon>
        <taxon>eudicotyledons</taxon>
        <taxon>Gunneridae</taxon>
        <taxon>Pentapetalae</taxon>
        <taxon>asterids</taxon>
        <taxon>campanulids</taxon>
        <taxon>Asterales</taxon>
        <taxon>Asteraceae</taxon>
        <taxon>Asteroideae</taxon>
        <taxon>Anthemideae</taxon>
        <taxon>Anthemidinae</taxon>
        <taxon>Tanacetum</taxon>
    </lineage>
</organism>